<evidence type="ECO:0000256" key="1">
    <source>
        <dbReference type="SAM" id="Phobius"/>
    </source>
</evidence>
<keyword evidence="1" id="KW-0472">Membrane</keyword>
<dbReference type="RefSeq" id="WP_244018582.1">
    <property type="nucleotide sequence ID" value="NZ_JALHLF010000019.1"/>
</dbReference>
<accession>A0ABT0BC56</accession>
<dbReference type="Proteomes" id="UP001162881">
    <property type="component" value="Unassembled WGS sequence"/>
</dbReference>
<keyword evidence="3" id="KW-1185">Reference proteome</keyword>
<evidence type="ECO:0000313" key="3">
    <source>
        <dbReference type="Proteomes" id="UP001162881"/>
    </source>
</evidence>
<dbReference type="PROSITE" id="PS51257">
    <property type="entry name" value="PROKAR_LIPOPROTEIN"/>
    <property type="match status" value="1"/>
</dbReference>
<protein>
    <submittedName>
        <fullName evidence="2">PepSY domain-containing protein</fullName>
    </submittedName>
</protein>
<dbReference type="PANTHER" id="PTHR34219:SF3">
    <property type="entry name" value="BLL7967 PROTEIN"/>
    <property type="match status" value="1"/>
</dbReference>
<dbReference type="Pfam" id="PF03929">
    <property type="entry name" value="PepSY_TM"/>
    <property type="match status" value="1"/>
</dbReference>
<feature type="transmembrane region" description="Helical" evidence="1">
    <location>
        <begin position="12"/>
        <end position="38"/>
    </location>
</feature>
<dbReference type="PANTHER" id="PTHR34219">
    <property type="entry name" value="IRON-REGULATED INNER MEMBRANE PROTEIN-RELATED"/>
    <property type="match status" value="1"/>
</dbReference>
<comment type="caution">
    <text evidence="2">The sequence shown here is derived from an EMBL/GenBank/DDBJ whole genome shotgun (WGS) entry which is preliminary data.</text>
</comment>
<evidence type="ECO:0000313" key="2">
    <source>
        <dbReference type="EMBL" id="MCJ2182544.1"/>
    </source>
</evidence>
<dbReference type="InterPro" id="IPR005625">
    <property type="entry name" value="PepSY-ass_TM"/>
</dbReference>
<feature type="transmembrane region" description="Helical" evidence="1">
    <location>
        <begin position="151"/>
        <end position="175"/>
    </location>
</feature>
<gene>
    <name evidence="2" type="ORF">MTR62_07540</name>
</gene>
<keyword evidence="1" id="KW-0812">Transmembrane</keyword>
<proteinExistence type="predicted"/>
<sequence>MASSPRSLRIWSWLHTWSGLACTGFLLLLCLTGLPLIFHQEIDALTRAPQRTQGQALEHRAANAPDLDAMVRSALDTRPGWKPMFLLWDDERPLINLVIAPSLHAQESEVQILPFDARSGARLTAPPSNEGVMAFLLDLHSSLLLGPLGTYFLALIGLLFALCLVSGVVVYAPFMRHLAFGSIRKRRSARIKWLDGHNMVGMVTLGWLGVVTLSGILLTLAGPIQTYWKQTELADMVRAYKGQGAVEQPVSANAVHAEIRRTLPDARIAFIAWPDGPASTAHHFMVALSGDTPLTSHTIEAALVDARSGRLTRVLQSPWYLKALFLSIPLHFGDYASLPLKIIWALFDLAAILLLGTGLYLWGTKRARRTRRTLPATPHARIAPT</sequence>
<dbReference type="EMBL" id="JALHLF010000019">
    <property type="protein sequence ID" value="MCJ2182544.1"/>
    <property type="molecule type" value="Genomic_DNA"/>
</dbReference>
<name>A0ABT0BC56_9SPHN</name>
<keyword evidence="1" id="KW-1133">Transmembrane helix</keyword>
<reference evidence="2" key="1">
    <citation type="submission" date="2022-03" db="EMBL/GenBank/DDBJ databases">
        <title>Identification of a novel bacterium isolated from mangrove sediments.</title>
        <authorList>
            <person name="Pan X."/>
        </authorList>
    </citation>
    <scope>NUCLEOTIDE SEQUENCE</scope>
    <source>
        <strain evidence="2">B1949</strain>
    </source>
</reference>
<feature type="transmembrane region" description="Helical" evidence="1">
    <location>
        <begin position="342"/>
        <end position="362"/>
    </location>
</feature>
<feature type="transmembrane region" description="Helical" evidence="1">
    <location>
        <begin position="196"/>
        <end position="221"/>
    </location>
</feature>
<organism evidence="2 3">
    <name type="scientific">Novosphingobium organovorum</name>
    <dbReference type="NCBI Taxonomy" id="2930092"/>
    <lineage>
        <taxon>Bacteria</taxon>
        <taxon>Pseudomonadati</taxon>
        <taxon>Pseudomonadota</taxon>
        <taxon>Alphaproteobacteria</taxon>
        <taxon>Sphingomonadales</taxon>
        <taxon>Sphingomonadaceae</taxon>
        <taxon>Novosphingobium</taxon>
    </lineage>
</organism>